<dbReference type="STRING" id="1150368.SAMN02927921_03351"/>
<protein>
    <submittedName>
        <fullName evidence="8">Outer membrane protein TolC</fullName>
    </submittedName>
</protein>
<keyword evidence="3" id="KW-0813">Transport</keyword>
<dbReference type="OrthoDB" id="654853at2"/>
<dbReference type="GO" id="GO:0015562">
    <property type="term" value="F:efflux transmembrane transporter activity"/>
    <property type="evidence" value="ECO:0007669"/>
    <property type="project" value="InterPro"/>
</dbReference>
<dbReference type="SUPFAM" id="SSF56954">
    <property type="entry name" value="Outer membrane efflux proteins (OEP)"/>
    <property type="match status" value="1"/>
</dbReference>
<dbReference type="Pfam" id="PF02321">
    <property type="entry name" value="OEP"/>
    <property type="match status" value="1"/>
</dbReference>
<comment type="subcellular location">
    <subcellularLocation>
        <location evidence="1">Cell outer membrane</location>
    </subcellularLocation>
</comment>
<dbReference type="GO" id="GO:0015288">
    <property type="term" value="F:porin activity"/>
    <property type="evidence" value="ECO:0007669"/>
    <property type="project" value="TreeGrafter"/>
</dbReference>
<evidence type="ECO:0000313" key="8">
    <source>
        <dbReference type="EMBL" id="SFW69233.1"/>
    </source>
</evidence>
<keyword evidence="5" id="KW-0812">Transmembrane</keyword>
<keyword evidence="9" id="KW-1185">Reference proteome</keyword>
<dbReference type="RefSeq" id="WP_072318534.1">
    <property type="nucleotide sequence ID" value="NZ_FPJE01000022.1"/>
</dbReference>
<accession>A0A1K1RBD2</accession>
<name>A0A1K1RBD2_9FLAO</name>
<comment type="similarity">
    <text evidence="2">Belongs to the outer membrane factor (OMF) (TC 1.B.17) family.</text>
</comment>
<evidence type="ECO:0000256" key="3">
    <source>
        <dbReference type="ARBA" id="ARBA00022448"/>
    </source>
</evidence>
<evidence type="ECO:0000313" key="9">
    <source>
        <dbReference type="Proteomes" id="UP000182248"/>
    </source>
</evidence>
<dbReference type="GO" id="GO:1990281">
    <property type="term" value="C:efflux pump complex"/>
    <property type="evidence" value="ECO:0007669"/>
    <property type="project" value="TreeGrafter"/>
</dbReference>
<evidence type="ECO:0000256" key="4">
    <source>
        <dbReference type="ARBA" id="ARBA00022452"/>
    </source>
</evidence>
<dbReference type="Gene3D" id="1.20.1600.10">
    <property type="entry name" value="Outer membrane efflux proteins (OEP)"/>
    <property type="match status" value="1"/>
</dbReference>
<sequence>MYNVYLPDKGKLVLLLVFSVLSTVSAQEILPLREAVSLAVENYGSIKAKNAYLKATQSLEKEAHRAYLPDINLGARNDYGTINGLYGPSFGFGGSGLASSGPVYEEENWNAAFGSLYFASFNWEVFAFGKARQRNRTAAAATARDSRDRIQEIFRHKIKVAAAYLQVVAAQQLMLSYEKNLERAETFRNIVAARTKSGLIAGVDSLQANAAYSNARITLTKAIDYRQEQSNNLAVLMGVVARDFKPDTLFISRIPMTFNPEGAPLKHAEHPVLQWYESRAAYSDARARFLKASLLPSVNFVGVIQTRGSGFFHDYATTGNFTQNYWDGIEPNRSNYLLGIGINWNITEPFRGSQRVKAQKYISQAFREEYKRSEQEIEAQLNYAEQKIGNALDNYREAPVQVDAAQQAYHRQTVLYENGLTDLNTVTQALYALVRAETDRDIAYNNVWQALLLKAAATGDFSLFEDQL</sequence>
<organism evidence="8 9">
    <name type="scientific">Sinomicrobium oceani</name>
    <dbReference type="NCBI Taxonomy" id="1150368"/>
    <lineage>
        <taxon>Bacteria</taxon>
        <taxon>Pseudomonadati</taxon>
        <taxon>Bacteroidota</taxon>
        <taxon>Flavobacteriia</taxon>
        <taxon>Flavobacteriales</taxon>
        <taxon>Flavobacteriaceae</taxon>
        <taxon>Sinomicrobium</taxon>
    </lineage>
</organism>
<evidence type="ECO:0000256" key="7">
    <source>
        <dbReference type="ARBA" id="ARBA00023237"/>
    </source>
</evidence>
<dbReference type="AlphaFoldDB" id="A0A1K1RBD2"/>
<dbReference type="EMBL" id="FPJE01000022">
    <property type="protein sequence ID" value="SFW69233.1"/>
    <property type="molecule type" value="Genomic_DNA"/>
</dbReference>
<dbReference type="GO" id="GO:0009279">
    <property type="term" value="C:cell outer membrane"/>
    <property type="evidence" value="ECO:0007669"/>
    <property type="project" value="UniProtKB-SubCell"/>
</dbReference>
<keyword evidence="7" id="KW-0998">Cell outer membrane</keyword>
<evidence type="ECO:0000256" key="1">
    <source>
        <dbReference type="ARBA" id="ARBA00004442"/>
    </source>
</evidence>
<dbReference type="Proteomes" id="UP000182248">
    <property type="component" value="Unassembled WGS sequence"/>
</dbReference>
<dbReference type="InterPro" id="IPR003423">
    <property type="entry name" value="OMP_efflux"/>
</dbReference>
<dbReference type="PANTHER" id="PTHR30026">
    <property type="entry name" value="OUTER MEMBRANE PROTEIN TOLC"/>
    <property type="match status" value="1"/>
</dbReference>
<evidence type="ECO:0000256" key="6">
    <source>
        <dbReference type="ARBA" id="ARBA00023136"/>
    </source>
</evidence>
<evidence type="ECO:0000256" key="5">
    <source>
        <dbReference type="ARBA" id="ARBA00022692"/>
    </source>
</evidence>
<dbReference type="PANTHER" id="PTHR30026:SF20">
    <property type="entry name" value="OUTER MEMBRANE PROTEIN TOLC"/>
    <property type="match status" value="1"/>
</dbReference>
<keyword evidence="4" id="KW-1134">Transmembrane beta strand</keyword>
<proteinExistence type="inferred from homology"/>
<reference evidence="8 9" key="1">
    <citation type="submission" date="2016-11" db="EMBL/GenBank/DDBJ databases">
        <authorList>
            <person name="Jaros S."/>
            <person name="Januszkiewicz K."/>
            <person name="Wedrychowicz H."/>
        </authorList>
    </citation>
    <scope>NUCLEOTIDE SEQUENCE [LARGE SCALE GENOMIC DNA]</scope>
    <source>
        <strain evidence="8 9">CGMCC 1.12145</strain>
    </source>
</reference>
<dbReference type="InterPro" id="IPR051906">
    <property type="entry name" value="TolC-like"/>
</dbReference>
<gene>
    <name evidence="8" type="ORF">SAMN02927921_03351</name>
</gene>
<keyword evidence="6" id="KW-0472">Membrane</keyword>
<evidence type="ECO:0000256" key="2">
    <source>
        <dbReference type="ARBA" id="ARBA00007613"/>
    </source>
</evidence>